<accession>A0A8X6L273</accession>
<reference evidence="1" key="1">
    <citation type="submission" date="2020-07" db="EMBL/GenBank/DDBJ databases">
        <title>Multicomponent nature underlies the extraordinary mechanical properties of spider dragline silk.</title>
        <authorList>
            <person name="Kono N."/>
            <person name="Nakamura H."/>
            <person name="Mori M."/>
            <person name="Yoshida Y."/>
            <person name="Ohtoshi R."/>
            <person name="Malay A.D."/>
            <person name="Moran D.A.P."/>
            <person name="Tomita M."/>
            <person name="Numata K."/>
            <person name="Arakawa K."/>
        </authorList>
    </citation>
    <scope>NUCLEOTIDE SEQUENCE</scope>
</reference>
<evidence type="ECO:0000313" key="1">
    <source>
        <dbReference type="EMBL" id="GFQ93754.1"/>
    </source>
</evidence>
<dbReference type="EMBL" id="BMAO01014245">
    <property type="protein sequence ID" value="GFQ93754.1"/>
    <property type="molecule type" value="Genomic_DNA"/>
</dbReference>
<keyword evidence="2" id="KW-1185">Reference proteome</keyword>
<dbReference type="Proteomes" id="UP000887116">
    <property type="component" value="Unassembled WGS sequence"/>
</dbReference>
<proteinExistence type="predicted"/>
<protein>
    <submittedName>
        <fullName evidence="1">Uncharacterized protein</fullName>
    </submittedName>
</protein>
<comment type="caution">
    <text evidence="1">The sequence shown here is derived from an EMBL/GenBank/DDBJ whole genome shotgun (WGS) entry which is preliminary data.</text>
</comment>
<evidence type="ECO:0000313" key="2">
    <source>
        <dbReference type="Proteomes" id="UP000887116"/>
    </source>
</evidence>
<sequence length="96" mass="10678">MQMPILTAPIRDEVRLTPCRSASPTLNSCYIDFLTGYIPTFNFARIFTSNASSEKTGSCIHVFPIRSMGGETELSKAGKGKSKLETILKLLKFCWI</sequence>
<name>A0A8X6L273_TRICU</name>
<organism evidence="1 2">
    <name type="scientific">Trichonephila clavata</name>
    <name type="common">Joro spider</name>
    <name type="synonym">Nephila clavata</name>
    <dbReference type="NCBI Taxonomy" id="2740835"/>
    <lineage>
        <taxon>Eukaryota</taxon>
        <taxon>Metazoa</taxon>
        <taxon>Ecdysozoa</taxon>
        <taxon>Arthropoda</taxon>
        <taxon>Chelicerata</taxon>
        <taxon>Arachnida</taxon>
        <taxon>Araneae</taxon>
        <taxon>Araneomorphae</taxon>
        <taxon>Entelegynae</taxon>
        <taxon>Araneoidea</taxon>
        <taxon>Nephilidae</taxon>
        <taxon>Trichonephila</taxon>
    </lineage>
</organism>
<dbReference type="AlphaFoldDB" id="A0A8X6L273"/>
<gene>
    <name evidence="1" type="ORF">TNCT_456081</name>
</gene>